<dbReference type="Proteomes" id="UP001178888">
    <property type="component" value="Unassembled WGS sequence"/>
</dbReference>
<reference evidence="1" key="1">
    <citation type="submission" date="2023-08" db="EMBL/GenBank/DDBJ databases">
        <title>Nitrogen cycling bacteria in agricultural field soils.</title>
        <authorList>
            <person name="Jang J."/>
        </authorList>
    </citation>
    <scope>NUCLEOTIDE SEQUENCE</scope>
    <source>
        <strain evidence="1">PS3-36</strain>
    </source>
</reference>
<proteinExistence type="predicted"/>
<evidence type="ECO:0000313" key="2">
    <source>
        <dbReference type="Proteomes" id="UP001178888"/>
    </source>
</evidence>
<comment type="caution">
    <text evidence="1">The sequence shown here is derived from an EMBL/GenBank/DDBJ whole genome shotgun (WGS) entry which is preliminary data.</text>
</comment>
<sequence length="135" mass="15556">MGGDEMERIVLFDGVCNLCNHSVQFIIKRDVSGKFKFASLQGETGNRMITKYGLAPDLNSFVLIENDKVYMKSTAALRVCRELKGAWKLFAILMMIPTNIRDYIYDIIAKNRYTWFGKKNSCMLPSPELKKRFLD</sequence>
<accession>A0AA90TDF0</accession>
<dbReference type="GO" id="GO:0015035">
    <property type="term" value="F:protein-disulfide reductase activity"/>
    <property type="evidence" value="ECO:0007669"/>
    <property type="project" value="InterPro"/>
</dbReference>
<dbReference type="PANTHER" id="PTHR33639">
    <property type="entry name" value="THIOL-DISULFIDE OXIDOREDUCTASE DCC"/>
    <property type="match status" value="1"/>
</dbReference>
<dbReference type="InterPro" id="IPR007263">
    <property type="entry name" value="DCC1-like"/>
</dbReference>
<dbReference type="AlphaFoldDB" id="A0AA90TDF0"/>
<protein>
    <submittedName>
        <fullName evidence="1">Thiol-disulfide oxidoreductase DCC family protein</fullName>
    </submittedName>
</protein>
<dbReference type="InterPro" id="IPR052927">
    <property type="entry name" value="DCC_oxidoreductase"/>
</dbReference>
<evidence type="ECO:0000313" key="1">
    <source>
        <dbReference type="EMBL" id="MDQ6598347.1"/>
    </source>
</evidence>
<dbReference type="Pfam" id="PF04134">
    <property type="entry name" value="DCC1-like"/>
    <property type="match status" value="1"/>
</dbReference>
<dbReference type="PANTHER" id="PTHR33639:SF2">
    <property type="entry name" value="DUF393 DOMAIN-CONTAINING PROTEIN"/>
    <property type="match status" value="1"/>
</dbReference>
<gene>
    <name evidence="1" type="ORF">RCG21_18645</name>
</gene>
<dbReference type="EMBL" id="JAVGVR010000001">
    <property type="protein sequence ID" value="MDQ6598347.1"/>
    <property type="molecule type" value="Genomic_DNA"/>
</dbReference>
<name>A0AA90TDF0_9BACI</name>
<keyword evidence="2" id="KW-1185">Reference proteome</keyword>
<organism evidence="1 2">
    <name type="scientific">Bacillus salipaludis</name>
    <dbReference type="NCBI Taxonomy" id="2547811"/>
    <lineage>
        <taxon>Bacteria</taxon>
        <taxon>Bacillati</taxon>
        <taxon>Bacillota</taxon>
        <taxon>Bacilli</taxon>
        <taxon>Bacillales</taxon>
        <taxon>Bacillaceae</taxon>
        <taxon>Bacillus</taxon>
    </lineage>
</organism>